<feature type="compositionally biased region" description="Low complexity" evidence="1">
    <location>
        <begin position="618"/>
        <end position="676"/>
    </location>
</feature>
<evidence type="ECO:0000313" key="3">
    <source>
        <dbReference type="Proteomes" id="UP000019132"/>
    </source>
</evidence>
<feature type="compositionally biased region" description="Low complexity" evidence="1">
    <location>
        <begin position="581"/>
        <end position="597"/>
    </location>
</feature>
<dbReference type="VEuPathDB" id="FungiDB:PYU1_G007297"/>
<reference evidence="3" key="2">
    <citation type="submission" date="2010-04" db="EMBL/GenBank/DDBJ databases">
        <authorList>
            <person name="Buell R."/>
            <person name="Hamilton J."/>
            <person name="Hostetler J."/>
        </authorList>
    </citation>
    <scope>NUCLEOTIDE SEQUENCE [LARGE SCALE GENOMIC DNA]</scope>
    <source>
        <strain evidence="3">DAOM:BR144</strain>
    </source>
</reference>
<feature type="region of interest" description="Disordered" evidence="1">
    <location>
        <begin position="170"/>
        <end position="195"/>
    </location>
</feature>
<dbReference type="InParanoid" id="K3WQS1"/>
<dbReference type="eggNOG" id="ENOG502QQXR">
    <property type="taxonomic scope" value="Eukaryota"/>
</dbReference>
<dbReference type="HOGENOM" id="CLU_398772_0_0_1"/>
<evidence type="ECO:0000256" key="1">
    <source>
        <dbReference type="SAM" id="MobiDB-lite"/>
    </source>
</evidence>
<feature type="region of interest" description="Disordered" evidence="1">
    <location>
        <begin position="566"/>
        <end position="729"/>
    </location>
</feature>
<feature type="compositionally biased region" description="Basic and acidic residues" evidence="1">
    <location>
        <begin position="316"/>
        <end position="379"/>
    </location>
</feature>
<sequence>MPWRMLRMDEHFELVKANFIRCEECNENFFFDFLRHPRYFVTHFKSCHLKNLLYRFNGYSEEENSRVRFGPRRKKDANSWFGQLKSTEKRMISMQDNKWSEIAEKECWSCRLCNDGKADLTQVFELSELGRGQAFLHLRQVHERAYEEFLRKLPEVQNAALMHVRAGDLLQMGGPHGHHHHHNPLPPHPARSRAALVPPGSRLAAAPLLPLDQGIHTPDEQLHEYPQQQHHQELADISNDHLRGGEPVLPQDSSSLAQRTTLQQRIAEAERSRLRRMKATAEERHVEALRSKKRRENLTPVQRQADYDRRKRKKKRQEESERSRKRREQASEEMRQKEVLRSRERRRNATEDQRRREAMRSKRRRELASDEQKRKERERCRKRYELKKTQRGGGEGDTGAEGRAENHSSCSSHCSGHRSDDGSQSSTSEYRYHDRQYQQEAVGTYQQQLHADIASRPHDNRRPPAASTITSVPLLHINGTGNSHVPMESVIRGIPLPSHPLPPPPAPSDEVRASFSELTGFRGLLSPSPSAAVSFGAAIGGGGSNNGTRHGIHSFAPTQGLAMYPSSYHHRHLPPSQVLRSTVGGSTSKTSTSDTTVPLEGSGNLTYTTPLPPPPLQPASSSSPFSMPQLSAPLHALSQSLQPLTSSSSSTATIRKHAGGTSSSPSPAAPGTTAGSFSSSDRGPSQSGMAAALDMIGSHLQQQQQHRQHASEKRTASSSSPSSGSLAFV</sequence>
<reference evidence="3" key="1">
    <citation type="journal article" date="2010" name="Genome Biol.">
        <title>Genome sequence of the necrotrophic plant pathogen Pythium ultimum reveals original pathogenicity mechanisms and effector repertoire.</title>
        <authorList>
            <person name="Levesque C.A."/>
            <person name="Brouwer H."/>
            <person name="Cano L."/>
            <person name="Hamilton J.P."/>
            <person name="Holt C."/>
            <person name="Huitema E."/>
            <person name="Raffaele S."/>
            <person name="Robideau G.P."/>
            <person name="Thines M."/>
            <person name="Win J."/>
            <person name="Zerillo M.M."/>
            <person name="Beakes G.W."/>
            <person name="Boore J.L."/>
            <person name="Busam D."/>
            <person name="Dumas B."/>
            <person name="Ferriera S."/>
            <person name="Fuerstenberg S.I."/>
            <person name="Gachon C.M."/>
            <person name="Gaulin E."/>
            <person name="Govers F."/>
            <person name="Grenville-Briggs L."/>
            <person name="Horner N."/>
            <person name="Hostetler J."/>
            <person name="Jiang R.H."/>
            <person name="Johnson J."/>
            <person name="Krajaejun T."/>
            <person name="Lin H."/>
            <person name="Meijer H.J."/>
            <person name="Moore B."/>
            <person name="Morris P."/>
            <person name="Phuntmart V."/>
            <person name="Puiu D."/>
            <person name="Shetty J."/>
            <person name="Stajich J.E."/>
            <person name="Tripathy S."/>
            <person name="Wawra S."/>
            <person name="van West P."/>
            <person name="Whitty B.R."/>
            <person name="Coutinho P.M."/>
            <person name="Henrissat B."/>
            <person name="Martin F."/>
            <person name="Thomas P.D."/>
            <person name="Tyler B.M."/>
            <person name="De Vries R.P."/>
            <person name="Kamoun S."/>
            <person name="Yandell M."/>
            <person name="Tisserat N."/>
            <person name="Buell C.R."/>
        </authorList>
    </citation>
    <scope>NUCLEOTIDE SEQUENCE</scope>
    <source>
        <strain evidence="3">DAOM:BR144</strain>
    </source>
</reference>
<accession>K3WQS1</accession>
<keyword evidence="3" id="KW-1185">Reference proteome</keyword>
<dbReference type="OMA" id="HEQIMMA"/>
<dbReference type="EMBL" id="GL376629">
    <property type="status" value="NOT_ANNOTATED_CDS"/>
    <property type="molecule type" value="Genomic_DNA"/>
</dbReference>
<reference evidence="2" key="3">
    <citation type="submission" date="2015-02" db="UniProtKB">
        <authorList>
            <consortium name="EnsemblProtists"/>
        </authorList>
    </citation>
    <scope>IDENTIFICATION</scope>
    <source>
        <strain evidence="2">DAOM BR144</strain>
    </source>
</reference>
<dbReference type="AlphaFoldDB" id="K3WQS1"/>
<feature type="compositionally biased region" description="Low complexity" evidence="1">
    <location>
        <begin position="717"/>
        <end position="729"/>
    </location>
</feature>
<feature type="region of interest" description="Disordered" evidence="1">
    <location>
        <begin position="272"/>
        <end position="429"/>
    </location>
</feature>
<feature type="compositionally biased region" description="Polar residues" evidence="1">
    <location>
        <begin position="677"/>
        <end position="688"/>
    </location>
</feature>
<dbReference type="Proteomes" id="UP000019132">
    <property type="component" value="Unassembled WGS sequence"/>
</dbReference>
<organism evidence="2 3">
    <name type="scientific">Globisporangium ultimum (strain ATCC 200006 / CBS 805.95 / DAOM BR144)</name>
    <name type="common">Pythium ultimum</name>
    <dbReference type="NCBI Taxonomy" id="431595"/>
    <lineage>
        <taxon>Eukaryota</taxon>
        <taxon>Sar</taxon>
        <taxon>Stramenopiles</taxon>
        <taxon>Oomycota</taxon>
        <taxon>Peronosporomycetes</taxon>
        <taxon>Pythiales</taxon>
        <taxon>Pythiaceae</taxon>
        <taxon>Globisporangium</taxon>
    </lineage>
</organism>
<evidence type="ECO:0000313" key="2">
    <source>
        <dbReference type="EnsemblProtists" id="PYU1_T007313"/>
    </source>
</evidence>
<feature type="compositionally biased region" description="Basic and acidic residues" evidence="1">
    <location>
        <begin position="279"/>
        <end position="290"/>
    </location>
</feature>
<dbReference type="EnsemblProtists" id="PYU1_T007313">
    <property type="protein sequence ID" value="PYU1_T007313"/>
    <property type="gene ID" value="PYU1_G007297"/>
</dbReference>
<protein>
    <submittedName>
        <fullName evidence="2">Uncharacterized protein</fullName>
    </submittedName>
</protein>
<proteinExistence type="predicted"/>
<name>K3WQS1_GLOUD</name>